<sequence length="141" mass="16078">SLESVKRFLIVGDKEQRGRTYVVLVQEEAGLEEDEMNLLGMDLLERLEPEDLSELRKHFFKVVSKKHRLKYHAPSGGRGSNYSGLPLTKQDFLRAVDKVLGCVNVSHREHPILLERRKAVQHPGCDERGRNLVGGVPRPRD</sequence>
<gene>
    <name evidence="1" type="ORF">TPAB3V08_LOCUS15924</name>
</gene>
<comment type="caution">
    <text evidence="1">The sequence shown here is derived from an EMBL/GenBank/DDBJ whole genome shotgun (WGS) entry which is preliminary data.</text>
</comment>
<dbReference type="EMBL" id="CAJPIN010110323">
    <property type="protein sequence ID" value="CAG2068981.1"/>
    <property type="molecule type" value="Genomic_DNA"/>
</dbReference>
<dbReference type="Proteomes" id="UP001153148">
    <property type="component" value="Unassembled WGS sequence"/>
</dbReference>
<reference evidence="1" key="1">
    <citation type="submission" date="2021-03" db="EMBL/GenBank/DDBJ databases">
        <authorList>
            <person name="Tran Van P."/>
        </authorList>
    </citation>
    <scope>NUCLEOTIDE SEQUENCE</scope>
</reference>
<keyword evidence="2" id="KW-1185">Reference proteome</keyword>
<evidence type="ECO:0000313" key="2">
    <source>
        <dbReference type="Proteomes" id="UP001153148"/>
    </source>
</evidence>
<accession>A0ABN7PMQ0</accession>
<proteinExistence type="predicted"/>
<evidence type="ECO:0000313" key="1">
    <source>
        <dbReference type="EMBL" id="CAG2068981.1"/>
    </source>
</evidence>
<protein>
    <submittedName>
        <fullName evidence="1">Uncharacterized protein</fullName>
    </submittedName>
</protein>
<name>A0ABN7PMQ0_TIMPD</name>
<organism evidence="1 2">
    <name type="scientific">Timema podura</name>
    <name type="common">Walking stick</name>
    <dbReference type="NCBI Taxonomy" id="61482"/>
    <lineage>
        <taxon>Eukaryota</taxon>
        <taxon>Metazoa</taxon>
        <taxon>Ecdysozoa</taxon>
        <taxon>Arthropoda</taxon>
        <taxon>Hexapoda</taxon>
        <taxon>Insecta</taxon>
        <taxon>Pterygota</taxon>
        <taxon>Neoptera</taxon>
        <taxon>Polyneoptera</taxon>
        <taxon>Phasmatodea</taxon>
        <taxon>Timematodea</taxon>
        <taxon>Timematoidea</taxon>
        <taxon>Timematidae</taxon>
        <taxon>Timema</taxon>
    </lineage>
</organism>
<feature type="non-terminal residue" evidence="1">
    <location>
        <position position="1"/>
    </location>
</feature>